<evidence type="ECO:0000313" key="2">
    <source>
        <dbReference type="Proteomes" id="UP000054776"/>
    </source>
</evidence>
<comment type="caution">
    <text evidence="1">The sequence shown here is derived from an EMBL/GenBank/DDBJ whole genome shotgun (WGS) entry which is preliminary data.</text>
</comment>
<feature type="non-terminal residue" evidence="1">
    <location>
        <position position="1"/>
    </location>
</feature>
<reference evidence="1 2" key="1">
    <citation type="submission" date="2015-01" db="EMBL/GenBank/DDBJ databases">
        <title>Evolution of Trichinella species and genotypes.</title>
        <authorList>
            <person name="Korhonen P.K."/>
            <person name="Edoardo P."/>
            <person name="Giuseppe L.R."/>
            <person name="Gasser R.B."/>
        </authorList>
    </citation>
    <scope>NUCLEOTIDE SEQUENCE [LARGE SCALE GENOMIC DNA]</scope>
    <source>
        <strain evidence="1">ISS3</strain>
    </source>
</reference>
<protein>
    <submittedName>
        <fullName evidence="1">Uncharacterized protein</fullName>
    </submittedName>
</protein>
<keyword evidence="2" id="KW-1185">Reference proteome</keyword>
<proteinExistence type="predicted"/>
<evidence type="ECO:0000313" key="1">
    <source>
        <dbReference type="EMBL" id="KRY06792.1"/>
    </source>
</evidence>
<name>A0A0V0Z320_TRISP</name>
<dbReference type="Proteomes" id="UP000054776">
    <property type="component" value="Unassembled WGS sequence"/>
</dbReference>
<sequence>LRLQDCPYPCSAGIVSGSPRPNLLLSFLQSSSAEGGRSWIADQYLMPWICLAEMLRVQ</sequence>
<dbReference type="EMBL" id="JYDH01002985">
    <property type="protein sequence ID" value="KRY06792.1"/>
    <property type="molecule type" value="Genomic_DNA"/>
</dbReference>
<gene>
    <name evidence="1" type="ORF">T01_2436</name>
</gene>
<dbReference type="AlphaFoldDB" id="A0A0V0Z320"/>
<accession>A0A0V0Z320</accession>
<organism evidence="1 2">
    <name type="scientific">Trichinella spiralis</name>
    <name type="common">Trichina worm</name>
    <dbReference type="NCBI Taxonomy" id="6334"/>
    <lineage>
        <taxon>Eukaryota</taxon>
        <taxon>Metazoa</taxon>
        <taxon>Ecdysozoa</taxon>
        <taxon>Nematoda</taxon>
        <taxon>Enoplea</taxon>
        <taxon>Dorylaimia</taxon>
        <taxon>Trichinellida</taxon>
        <taxon>Trichinellidae</taxon>
        <taxon>Trichinella</taxon>
    </lineage>
</organism>
<dbReference type="InParanoid" id="A0A0V0Z320"/>
<feature type="non-terminal residue" evidence="1">
    <location>
        <position position="58"/>
    </location>
</feature>